<dbReference type="Pfam" id="PF12833">
    <property type="entry name" value="HTH_18"/>
    <property type="match status" value="1"/>
</dbReference>
<sequence length="269" mass="29520">MEAASPFWRDPALPHAESRRACDSRACYRPHSHPTYSIGAVDRGTSVFTGAAAGPVVLHPGTLVFVPPARAHACNPTPGRAWSYQMLHLDARWWHATRGEEAHAAAEATIRICRDPAEYARFCALNDLLFSATPSDEKQAALRAFAAGFDATGGAWGELPARRAGHLVPRLWPAMEALREERGSMPLSLDELAALVGMNRYQLIRAFRAATGMTPHAWRLDQRVNRARASLRAGEDLASVAHRLGFADQSHFQRVFKAHAGITPGRYRA</sequence>
<dbReference type="PROSITE" id="PS01124">
    <property type="entry name" value="HTH_ARAC_FAMILY_2"/>
    <property type="match status" value="1"/>
</dbReference>
<keyword evidence="2" id="KW-0238">DNA-binding</keyword>
<comment type="caution">
    <text evidence="6">The sequence shown here is derived from an EMBL/GenBank/DDBJ whole genome shotgun (WGS) entry which is preliminary data.</text>
</comment>
<dbReference type="Gene3D" id="1.10.10.60">
    <property type="entry name" value="Homeodomain-like"/>
    <property type="match status" value="2"/>
</dbReference>
<dbReference type="InterPro" id="IPR020449">
    <property type="entry name" value="Tscrpt_reg_AraC-type_HTH"/>
</dbReference>
<dbReference type="RefSeq" id="WP_136347995.1">
    <property type="nucleotide sequence ID" value="NZ_SSOC01000003.1"/>
</dbReference>
<dbReference type="GO" id="GO:0003700">
    <property type="term" value="F:DNA-binding transcription factor activity"/>
    <property type="evidence" value="ECO:0007669"/>
    <property type="project" value="InterPro"/>
</dbReference>
<dbReference type="OrthoDB" id="9809338at2"/>
<dbReference type="InterPro" id="IPR009057">
    <property type="entry name" value="Homeodomain-like_sf"/>
</dbReference>
<evidence type="ECO:0000313" key="7">
    <source>
        <dbReference type="Proteomes" id="UP000308430"/>
    </source>
</evidence>
<evidence type="ECO:0000256" key="4">
    <source>
        <dbReference type="ARBA" id="ARBA00023163"/>
    </source>
</evidence>
<dbReference type="PROSITE" id="PS00041">
    <property type="entry name" value="HTH_ARAC_FAMILY_1"/>
    <property type="match status" value="1"/>
</dbReference>
<organism evidence="6 7">
    <name type="scientific">Pseudothauera nasutitermitis</name>
    <dbReference type="NCBI Taxonomy" id="2565930"/>
    <lineage>
        <taxon>Bacteria</taxon>
        <taxon>Pseudomonadati</taxon>
        <taxon>Pseudomonadota</taxon>
        <taxon>Betaproteobacteria</taxon>
        <taxon>Rhodocyclales</taxon>
        <taxon>Zoogloeaceae</taxon>
        <taxon>Pseudothauera</taxon>
    </lineage>
</organism>
<dbReference type="SUPFAM" id="SSF51215">
    <property type="entry name" value="Regulatory protein AraC"/>
    <property type="match status" value="1"/>
</dbReference>
<name>A0A4S4B005_9RHOO</name>
<dbReference type="Proteomes" id="UP000308430">
    <property type="component" value="Unassembled WGS sequence"/>
</dbReference>
<dbReference type="EMBL" id="SSOC01000003">
    <property type="protein sequence ID" value="THF65790.1"/>
    <property type="molecule type" value="Genomic_DNA"/>
</dbReference>
<gene>
    <name evidence="6" type="ORF">E6C76_09600</name>
</gene>
<dbReference type="InterPro" id="IPR050204">
    <property type="entry name" value="AraC_XylS_family_regulators"/>
</dbReference>
<dbReference type="InterPro" id="IPR037923">
    <property type="entry name" value="HTH-like"/>
</dbReference>
<dbReference type="PANTHER" id="PTHR46796">
    <property type="entry name" value="HTH-TYPE TRANSCRIPTIONAL ACTIVATOR RHAS-RELATED"/>
    <property type="match status" value="1"/>
</dbReference>
<protein>
    <submittedName>
        <fullName evidence="6">AraC family transcriptional regulator</fullName>
    </submittedName>
</protein>
<dbReference type="InterPro" id="IPR018062">
    <property type="entry name" value="HTH_AraC-typ_CS"/>
</dbReference>
<keyword evidence="3" id="KW-0010">Activator</keyword>
<accession>A0A4S4B005</accession>
<dbReference type="Pfam" id="PF02311">
    <property type="entry name" value="AraC_binding"/>
    <property type="match status" value="1"/>
</dbReference>
<reference evidence="6 7" key="1">
    <citation type="submission" date="2019-04" db="EMBL/GenBank/DDBJ databases">
        <title>Azoarcus nasutitermitis sp. nov. isolated from termite nest.</title>
        <authorList>
            <person name="Lin S.-Y."/>
            <person name="Hameed A."/>
            <person name="Hsu Y.-H."/>
            <person name="Young C.-C."/>
        </authorList>
    </citation>
    <scope>NUCLEOTIDE SEQUENCE [LARGE SCALE GENOMIC DNA]</scope>
    <source>
        <strain evidence="6 7">CC-YHH838</strain>
    </source>
</reference>
<evidence type="ECO:0000256" key="2">
    <source>
        <dbReference type="ARBA" id="ARBA00023125"/>
    </source>
</evidence>
<dbReference type="InterPro" id="IPR003313">
    <property type="entry name" value="AraC-bd"/>
</dbReference>
<proteinExistence type="predicted"/>
<dbReference type="SMART" id="SM00342">
    <property type="entry name" value="HTH_ARAC"/>
    <property type="match status" value="1"/>
</dbReference>
<dbReference type="SUPFAM" id="SSF46689">
    <property type="entry name" value="Homeodomain-like"/>
    <property type="match status" value="2"/>
</dbReference>
<keyword evidence="1" id="KW-0805">Transcription regulation</keyword>
<dbReference type="GO" id="GO:0043565">
    <property type="term" value="F:sequence-specific DNA binding"/>
    <property type="evidence" value="ECO:0007669"/>
    <property type="project" value="InterPro"/>
</dbReference>
<keyword evidence="4" id="KW-0804">Transcription</keyword>
<evidence type="ECO:0000259" key="5">
    <source>
        <dbReference type="PROSITE" id="PS01124"/>
    </source>
</evidence>
<dbReference type="InterPro" id="IPR018060">
    <property type="entry name" value="HTH_AraC"/>
</dbReference>
<feature type="domain" description="HTH araC/xylS-type" evidence="5">
    <location>
        <begin position="169"/>
        <end position="269"/>
    </location>
</feature>
<evidence type="ECO:0000313" key="6">
    <source>
        <dbReference type="EMBL" id="THF65790.1"/>
    </source>
</evidence>
<evidence type="ECO:0000256" key="3">
    <source>
        <dbReference type="ARBA" id="ARBA00023159"/>
    </source>
</evidence>
<evidence type="ECO:0000256" key="1">
    <source>
        <dbReference type="ARBA" id="ARBA00023015"/>
    </source>
</evidence>
<dbReference type="AlphaFoldDB" id="A0A4S4B005"/>
<dbReference type="PRINTS" id="PR00032">
    <property type="entry name" value="HTHARAC"/>
</dbReference>
<keyword evidence="7" id="KW-1185">Reference proteome</keyword>